<evidence type="ECO:0000256" key="5">
    <source>
        <dbReference type="PROSITE-ProRule" id="PRU10141"/>
    </source>
</evidence>
<dbReference type="PANTHER" id="PTHR43289:SF6">
    <property type="entry name" value="SERINE_THREONINE-PROTEIN KINASE NEKL-3"/>
    <property type="match status" value="1"/>
</dbReference>
<evidence type="ECO:0000256" key="3">
    <source>
        <dbReference type="ARBA" id="ARBA00022777"/>
    </source>
</evidence>
<evidence type="ECO:0000256" key="4">
    <source>
        <dbReference type="ARBA" id="ARBA00022840"/>
    </source>
</evidence>
<keyword evidence="4 5" id="KW-0067">ATP-binding</keyword>
<feature type="transmembrane region" description="Helical" evidence="6">
    <location>
        <begin position="119"/>
        <end position="135"/>
    </location>
</feature>
<dbReference type="Gene3D" id="3.30.200.20">
    <property type="entry name" value="Phosphorylase Kinase, domain 1"/>
    <property type="match status" value="1"/>
</dbReference>
<dbReference type="InterPro" id="IPR008271">
    <property type="entry name" value="Ser/Thr_kinase_AS"/>
</dbReference>
<keyword evidence="2 5" id="KW-0547">Nucleotide-binding</keyword>
<proteinExistence type="predicted"/>
<dbReference type="SMART" id="SM00220">
    <property type="entry name" value="S_TKc"/>
    <property type="match status" value="1"/>
</dbReference>
<feature type="transmembrane region" description="Helical" evidence="6">
    <location>
        <begin position="147"/>
        <end position="164"/>
    </location>
</feature>
<name>A0A0F6YKK6_9BACT</name>
<feature type="domain" description="Protein kinase" evidence="7">
    <location>
        <begin position="243"/>
        <end position="506"/>
    </location>
</feature>
<reference evidence="8 9" key="1">
    <citation type="submission" date="2015-03" db="EMBL/GenBank/DDBJ databases">
        <title>Genome assembly of Sandaracinus amylolyticus DSM 53668.</title>
        <authorList>
            <person name="Sharma G."/>
            <person name="Subramanian S."/>
        </authorList>
    </citation>
    <scope>NUCLEOTIDE SEQUENCE [LARGE SCALE GENOMIC DNA]</scope>
    <source>
        <strain evidence="8 9">DSM 53668</strain>
    </source>
</reference>
<keyword evidence="6" id="KW-0472">Membrane</keyword>
<dbReference type="Proteomes" id="UP000034883">
    <property type="component" value="Chromosome"/>
</dbReference>
<dbReference type="PANTHER" id="PTHR43289">
    <property type="entry name" value="MITOGEN-ACTIVATED PROTEIN KINASE KINASE KINASE 20-RELATED"/>
    <property type="match status" value="1"/>
</dbReference>
<evidence type="ECO:0000256" key="2">
    <source>
        <dbReference type="ARBA" id="ARBA00022741"/>
    </source>
</evidence>
<dbReference type="EMBL" id="CP011125">
    <property type="protein sequence ID" value="AKF09266.1"/>
    <property type="molecule type" value="Genomic_DNA"/>
</dbReference>
<dbReference type="Gene3D" id="1.10.510.10">
    <property type="entry name" value="Transferase(Phosphotransferase) domain 1"/>
    <property type="match status" value="1"/>
</dbReference>
<dbReference type="KEGG" id="samy:DB32_006415"/>
<evidence type="ECO:0000256" key="1">
    <source>
        <dbReference type="ARBA" id="ARBA00022679"/>
    </source>
</evidence>
<feature type="transmembrane region" description="Helical" evidence="6">
    <location>
        <begin position="202"/>
        <end position="228"/>
    </location>
</feature>
<keyword evidence="6" id="KW-0812">Transmembrane</keyword>
<feature type="transmembrane region" description="Helical" evidence="6">
    <location>
        <begin position="171"/>
        <end position="190"/>
    </location>
</feature>
<protein>
    <submittedName>
        <fullName evidence="8">Serine/threonine kinase</fullName>
    </submittedName>
</protein>
<feature type="binding site" evidence="5">
    <location>
        <position position="272"/>
    </location>
    <ligand>
        <name>ATP</name>
        <dbReference type="ChEBI" id="CHEBI:30616"/>
    </ligand>
</feature>
<sequence>MLATTRAQTHNRAVVQGRSGSGFYDRLMTRLGLGTVDFAISQDRDLTQRRLALFFTLVGGLEVTLWVLQASVLAVFDAARLSWMLQHYVAYLHLVLGCSLLGLSKLVRSRPWRYETLQRFDAGVVIGLGVIFGSLPSLGQAQWRPELAGLLAISFLLFVRSAIVPSDTTRTGVLGVIVCIPIVLSTWLIHSQPDRPADWPSPALFVAGTIVWAFAATKASSVVSHVIYGLHRQVREALTLGQYTLEEKIGEGGMGVVYRARHALMRRPTAIKLLRAERGPQAIARFEREVQMTSRLTHPNTIAIYDYGHTPDGIFYYVMEHLDGFDLEHVVRAEGPMHPGRVVHVLRQAAEALGEAHALGLIHRDVKPGNLLICERGGRPDFVKVLDFGLVREIDGGAPAFSQTEALQGTPLYMSPEQIREPHAIDGRSDVYSLGAVAYFLLTGEPVFEGKNVVEVCGHHLHSRPVRPSVRVGRPLPEKLEALVMRCLEKDPAARPASAAALIEMLEACEVPEWTGADARQWWRERAPELRRSSSERHSVRPVTLAVDLDKRDAA</sequence>
<dbReference type="AlphaFoldDB" id="A0A0F6YKK6"/>
<dbReference type="PROSITE" id="PS00108">
    <property type="entry name" value="PROTEIN_KINASE_ST"/>
    <property type="match status" value="1"/>
</dbReference>
<dbReference type="GO" id="GO:0005524">
    <property type="term" value="F:ATP binding"/>
    <property type="evidence" value="ECO:0007669"/>
    <property type="project" value="UniProtKB-UniRule"/>
</dbReference>
<dbReference type="GO" id="GO:0004674">
    <property type="term" value="F:protein serine/threonine kinase activity"/>
    <property type="evidence" value="ECO:0007669"/>
    <property type="project" value="TreeGrafter"/>
</dbReference>
<accession>A0A0F6YKK6</accession>
<evidence type="ECO:0000313" key="9">
    <source>
        <dbReference type="Proteomes" id="UP000034883"/>
    </source>
</evidence>
<keyword evidence="3 8" id="KW-0418">Kinase</keyword>
<dbReference type="InterPro" id="IPR000719">
    <property type="entry name" value="Prot_kinase_dom"/>
</dbReference>
<gene>
    <name evidence="8" type="ORF">DB32_006415</name>
</gene>
<dbReference type="STRING" id="927083.DB32_006415"/>
<evidence type="ECO:0000259" key="7">
    <source>
        <dbReference type="PROSITE" id="PS50011"/>
    </source>
</evidence>
<feature type="transmembrane region" description="Helical" evidence="6">
    <location>
        <begin position="88"/>
        <end position="107"/>
    </location>
</feature>
<dbReference type="Pfam" id="PF00069">
    <property type="entry name" value="Pkinase"/>
    <property type="match status" value="1"/>
</dbReference>
<keyword evidence="6" id="KW-1133">Transmembrane helix</keyword>
<dbReference type="InterPro" id="IPR017441">
    <property type="entry name" value="Protein_kinase_ATP_BS"/>
</dbReference>
<dbReference type="CDD" id="cd14014">
    <property type="entry name" value="STKc_PknB_like"/>
    <property type="match status" value="1"/>
</dbReference>
<dbReference type="InterPro" id="IPR011009">
    <property type="entry name" value="Kinase-like_dom_sf"/>
</dbReference>
<evidence type="ECO:0000313" key="8">
    <source>
        <dbReference type="EMBL" id="AKF09266.1"/>
    </source>
</evidence>
<keyword evidence="9" id="KW-1185">Reference proteome</keyword>
<keyword evidence="1" id="KW-0808">Transferase</keyword>
<feature type="transmembrane region" description="Helical" evidence="6">
    <location>
        <begin position="51"/>
        <end position="76"/>
    </location>
</feature>
<dbReference type="PROSITE" id="PS50011">
    <property type="entry name" value="PROTEIN_KINASE_DOM"/>
    <property type="match status" value="1"/>
</dbReference>
<organism evidence="8 9">
    <name type="scientific">Sandaracinus amylolyticus</name>
    <dbReference type="NCBI Taxonomy" id="927083"/>
    <lineage>
        <taxon>Bacteria</taxon>
        <taxon>Pseudomonadati</taxon>
        <taxon>Myxococcota</taxon>
        <taxon>Polyangia</taxon>
        <taxon>Polyangiales</taxon>
        <taxon>Sandaracinaceae</taxon>
        <taxon>Sandaracinus</taxon>
    </lineage>
</organism>
<dbReference type="PROSITE" id="PS00107">
    <property type="entry name" value="PROTEIN_KINASE_ATP"/>
    <property type="match status" value="1"/>
</dbReference>
<dbReference type="SUPFAM" id="SSF56112">
    <property type="entry name" value="Protein kinase-like (PK-like)"/>
    <property type="match status" value="1"/>
</dbReference>
<evidence type="ECO:0000256" key="6">
    <source>
        <dbReference type="SAM" id="Phobius"/>
    </source>
</evidence>